<name>A0A1H8PXV4_9ACTN</name>
<keyword evidence="2" id="KW-1185">Reference proteome</keyword>
<organism evidence="1 2">
    <name type="scientific">Actinacidiphila rubida</name>
    <dbReference type="NCBI Taxonomy" id="310780"/>
    <lineage>
        <taxon>Bacteria</taxon>
        <taxon>Bacillati</taxon>
        <taxon>Actinomycetota</taxon>
        <taxon>Actinomycetes</taxon>
        <taxon>Kitasatosporales</taxon>
        <taxon>Streptomycetaceae</taxon>
        <taxon>Actinacidiphila</taxon>
    </lineage>
</organism>
<dbReference type="STRING" id="310780.SAMN05216267_102766"/>
<dbReference type="AlphaFoldDB" id="A0A1H8PXV4"/>
<proteinExistence type="predicted"/>
<accession>A0A1H8PXV4</accession>
<reference evidence="1 2" key="1">
    <citation type="submission" date="2016-10" db="EMBL/GenBank/DDBJ databases">
        <authorList>
            <person name="de Groot N.N."/>
        </authorList>
    </citation>
    <scope>NUCLEOTIDE SEQUENCE [LARGE SCALE GENOMIC DNA]</scope>
    <source>
        <strain evidence="1 2">CGMCC 4.2026</strain>
    </source>
</reference>
<protein>
    <submittedName>
        <fullName evidence="1">Uncharacterized protein</fullName>
    </submittedName>
</protein>
<gene>
    <name evidence="1" type="ORF">SAMN05216267_102766</name>
</gene>
<evidence type="ECO:0000313" key="2">
    <source>
        <dbReference type="Proteomes" id="UP000181951"/>
    </source>
</evidence>
<dbReference type="Proteomes" id="UP000181951">
    <property type="component" value="Unassembled WGS sequence"/>
</dbReference>
<evidence type="ECO:0000313" key="1">
    <source>
        <dbReference type="EMBL" id="SEO46646.1"/>
    </source>
</evidence>
<dbReference type="SUPFAM" id="SSF53474">
    <property type="entry name" value="alpha/beta-Hydrolases"/>
    <property type="match status" value="1"/>
</dbReference>
<dbReference type="InterPro" id="IPR029058">
    <property type="entry name" value="AB_hydrolase_fold"/>
</dbReference>
<dbReference type="EMBL" id="FODD01000027">
    <property type="protein sequence ID" value="SEO46646.1"/>
    <property type="molecule type" value="Genomic_DNA"/>
</dbReference>
<dbReference type="Gene3D" id="3.40.50.1820">
    <property type="entry name" value="alpha/beta hydrolase"/>
    <property type="match status" value="1"/>
</dbReference>
<sequence length="168" mass="17546">MRRADGAGLRTGLAPMLAAVDRTFPTAVVADELASAVAEGLAHGACGWIDDDLAFLEPWGFLLQDVQVPAFIRQGAQDLMVPFAHGRWLAAHIPGADAELDSGQGHMSLGLGDFSPVLDKLTASWRSGFAPGCPAGRGQPAACTSRSVGTWSASRGPQLDLYSVGVFQ</sequence>